<comment type="caution">
    <text evidence="2">The sequence shown here is derived from an EMBL/GenBank/DDBJ whole genome shotgun (WGS) entry which is preliminary data.</text>
</comment>
<dbReference type="EMBL" id="BAABDH010000016">
    <property type="protein sequence ID" value="GAA3925366.1"/>
    <property type="molecule type" value="Genomic_DNA"/>
</dbReference>
<keyword evidence="3" id="KW-1185">Reference proteome</keyword>
<evidence type="ECO:0008006" key="4">
    <source>
        <dbReference type="Google" id="ProtNLM"/>
    </source>
</evidence>
<dbReference type="NCBIfam" id="TIGR04183">
    <property type="entry name" value="Por_Secre_tail"/>
    <property type="match status" value="1"/>
</dbReference>
<organism evidence="2 3">
    <name type="scientific">Hymenobacter algoricola</name>
    <dbReference type="NCBI Taxonomy" id="486267"/>
    <lineage>
        <taxon>Bacteria</taxon>
        <taxon>Pseudomonadati</taxon>
        <taxon>Bacteroidota</taxon>
        <taxon>Cytophagia</taxon>
        <taxon>Cytophagales</taxon>
        <taxon>Hymenobacteraceae</taxon>
        <taxon>Hymenobacter</taxon>
    </lineage>
</organism>
<evidence type="ECO:0000256" key="1">
    <source>
        <dbReference type="SAM" id="SignalP"/>
    </source>
</evidence>
<proteinExistence type="predicted"/>
<sequence>MKNPIAATLLSALLLTPMMGWSQSYLQQTFEPGANQNPVGTRTQLVYTATGATANARPYSGTLFQATSANNANVAPVTANVFSEGTSGYGVVNNQGGGTETATLTFDEVIFPVTSGNYLTFRLASFATNNNGGIDNSAVNGVFVRVAYNGSATFTSTLQVRGLNNGSVFDFNATGTAQPAGAVNAPPATATVVTSPNDLIGNTKAVPPNGIGYSNVRINFGPAITSVQIQIFLSADAKTAIFIDDVRVGSGGPLPVELTTFEAMRQRGAVLLNWATASEKNNDHFDVQRSSDGHEFKTIGTVRGQGNATKVSAYTFTDQEALAGLRYYRLRQVDTDGTFSFSPVRAVADDNAVLAYPSPTYDRLNLPMSAVGQPYQVLSSLGQRVLQGSVPANGVVEVVKLPAGSYILKVGTGRGQLVQRFLRRD</sequence>
<dbReference type="InterPro" id="IPR013783">
    <property type="entry name" value="Ig-like_fold"/>
</dbReference>
<accession>A0ABP7MKN6</accession>
<dbReference type="Gene3D" id="2.60.40.10">
    <property type="entry name" value="Immunoglobulins"/>
    <property type="match status" value="1"/>
</dbReference>
<dbReference type="InterPro" id="IPR026444">
    <property type="entry name" value="Secre_tail"/>
</dbReference>
<feature type="signal peptide" evidence="1">
    <location>
        <begin position="1"/>
        <end position="22"/>
    </location>
</feature>
<reference evidence="3" key="1">
    <citation type="journal article" date="2019" name="Int. J. Syst. Evol. Microbiol.">
        <title>The Global Catalogue of Microorganisms (GCM) 10K type strain sequencing project: providing services to taxonomists for standard genome sequencing and annotation.</title>
        <authorList>
            <consortium name="The Broad Institute Genomics Platform"/>
            <consortium name="The Broad Institute Genome Sequencing Center for Infectious Disease"/>
            <person name="Wu L."/>
            <person name="Ma J."/>
        </authorList>
    </citation>
    <scope>NUCLEOTIDE SEQUENCE [LARGE SCALE GENOMIC DNA]</scope>
    <source>
        <strain evidence="3">JCM 17214</strain>
    </source>
</reference>
<keyword evidence="1" id="KW-0732">Signal</keyword>
<protein>
    <recommendedName>
        <fullName evidence="4">T9SS type A sorting domain-containing protein</fullName>
    </recommendedName>
</protein>
<dbReference type="RefSeq" id="WP_345110734.1">
    <property type="nucleotide sequence ID" value="NZ_BAABDH010000016.1"/>
</dbReference>
<evidence type="ECO:0000313" key="2">
    <source>
        <dbReference type="EMBL" id="GAA3925366.1"/>
    </source>
</evidence>
<dbReference type="Proteomes" id="UP001499909">
    <property type="component" value="Unassembled WGS sequence"/>
</dbReference>
<feature type="chain" id="PRO_5046375307" description="T9SS type A sorting domain-containing protein" evidence="1">
    <location>
        <begin position="23"/>
        <end position="425"/>
    </location>
</feature>
<evidence type="ECO:0000313" key="3">
    <source>
        <dbReference type="Proteomes" id="UP001499909"/>
    </source>
</evidence>
<name>A0ABP7MKN6_9BACT</name>
<gene>
    <name evidence="2" type="ORF">GCM10022406_09220</name>
</gene>